<organism evidence="1 2">
    <name type="scientific">Gossypium stocksii</name>
    <dbReference type="NCBI Taxonomy" id="47602"/>
    <lineage>
        <taxon>Eukaryota</taxon>
        <taxon>Viridiplantae</taxon>
        <taxon>Streptophyta</taxon>
        <taxon>Embryophyta</taxon>
        <taxon>Tracheophyta</taxon>
        <taxon>Spermatophyta</taxon>
        <taxon>Magnoliopsida</taxon>
        <taxon>eudicotyledons</taxon>
        <taxon>Gunneridae</taxon>
        <taxon>Pentapetalae</taxon>
        <taxon>rosids</taxon>
        <taxon>malvids</taxon>
        <taxon>Malvales</taxon>
        <taxon>Malvaceae</taxon>
        <taxon>Malvoideae</taxon>
        <taxon>Gossypium</taxon>
    </lineage>
</organism>
<keyword evidence="2" id="KW-1185">Reference proteome</keyword>
<gene>
    <name evidence="1" type="ORF">J1N35_008679</name>
</gene>
<sequence>MEENVDSSITLLRRIKRTLHFEGQWEIRHVLRECNLVADHLAKISLSWQTPLWIFEVPPDGIILMISTSLLGGFKELYSPTSKPMIYEAS</sequence>
<evidence type="ECO:0000313" key="1">
    <source>
        <dbReference type="EMBL" id="KAH1115301.1"/>
    </source>
</evidence>
<dbReference type="Proteomes" id="UP000828251">
    <property type="component" value="Unassembled WGS sequence"/>
</dbReference>
<evidence type="ECO:0008006" key="3">
    <source>
        <dbReference type="Google" id="ProtNLM"/>
    </source>
</evidence>
<accession>A0A9D3W9J6</accession>
<proteinExistence type="predicted"/>
<reference evidence="1 2" key="1">
    <citation type="journal article" date="2021" name="Plant Biotechnol. J.">
        <title>Multi-omics assisted identification of the key and species-specific regulatory components of drought-tolerant mechanisms in Gossypium stocksii.</title>
        <authorList>
            <person name="Yu D."/>
            <person name="Ke L."/>
            <person name="Zhang D."/>
            <person name="Wu Y."/>
            <person name="Sun Y."/>
            <person name="Mei J."/>
            <person name="Sun J."/>
            <person name="Sun Y."/>
        </authorList>
    </citation>
    <scope>NUCLEOTIDE SEQUENCE [LARGE SCALE GENOMIC DNA]</scope>
    <source>
        <strain evidence="2">cv. E1</strain>
        <tissue evidence="1">Leaf</tissue>
    </source>
</reference>
<protein>
    <recommendedName>
        <fullName evidence="3">RNase H type-1 domain-containing protein</fullName>
    </recommendedName>
</protein>
<name>A0A9D3W9J6_9ROSI</name>
<dbReference type="EMBL" id="JAIQCV010000003">
    <property type="protein sequence ID" value="KAH1115301.1"/>
    <property type="molecule type" value="Genomic_DNA"/>
</dbReference>
<evidence type="ECO:0000313" key="2">
    <source>
        <dbReference type="Proteomes" id="UP000828251"/>
    </source>
</evidence>
<comment type="caution">
    <text evidence="1">The sequence shown here is derived from an EMBL/GenBank/DDBJ whole genome shotgun (WGS) entry which is preliminary data.</text>
</comment>
<dbReference type="AlphaFoldDB" id="A0A9D3W9J6"/>
<dbReference type="OrthoDB" id="982026at2759"/>